<keyword evidence="1" id="KW-0472">Membrane</keyword>
<organism evidence="2 3">
    <name type="scientific">Deminuibacter soli</name>
    <dbReference type="NCBI Taxonomy" id="2291815"/>
    <lineage>
        <taxon>Bacteria</taxon>
        <taxon>Pseudomonadati</taxon>
        <taxon>Bacteroidota</taxon>
        <taxon>Chitinophagia</taxon>
        <taxon>Chitinophagales</taxon>
        <taxon>Chitinophagaceae</taxon>
        <taxon>Deminuibacter</taxon>
    </lineage>
</organism>
<gene>
    <name evidence="2" type="ORF">DXN05_05695</name>
</gene>
<dbReference type="Proteomes" id="UP000261284">
    <property type="component" value="Unassembled WGS sequence"/>
</dbReference>
<keyword evidence="3" id="KW-1185">Reference proteome</keyword>
<comment type="caution">
    <text evidence="2">The sequence shown here is derived from an EMBL/GenBank/DDBJ whole genome shotgun (WGS) entry which is preliminary data.</text>
</comment>
<dbReference type="AlphaFoldDB" id="A0A3E1NR66"/>
<sequence length="222" mass="25196">MKRPRKGLFYWAKIGKLQLMGEEAQYLKVFNMPLAKQLHARLPVVPLNPAFIICGHCRFVNEAHYHFCTNCGAPVLPESHPQTLYRLRMRQRLEMLSATEAPIQSARVILYLLTAFCGTGVALLLSEMDERYVMSVIAALLAVLFGVLAWWSRHKPFTALLISFVIVATFSLIAFVNRLHQTFATLQGVYGSFISIIVLYILLRGIRNAYRADIIKAELDIL</sequence>
<keyword evidence="1" id="KW-1133">Transmembrane helix</keyword>
<feature type="transmembrane region" description="Helical" evidence="1">
    <location>
        <begin position="108"/>
        <end position="126"/>
    </location>
</feature>
<feature type="transmembrane region" description="Helical" evidence="1">
    <location>
        <begin position="182"/>
        <end position="203"/>
    </location>
</feature>
<dbReference type="EMBL" id="QTJU01000001">
    <property type="protein sequence ID" value="RFM30449.1"/>
    <property type="molecule type" value="Genomic_DNA"/>
</dbReference>
<feature type="transmembrane region" description="Helical" evidence="1">
    <location>
        <begin position="132"/>
        <end position="151"/>
    </location>
</feature>
<protein>
    <submittedName>
        <fullName evidence="2">Zinc ribbon domain-containing protein</fullName>
    </submittedName>
</protein>
<feature type="transmembrane region" description="Helical" evidence="1">
    <location>
        <begin position="158"/>
        <end position="176"/>
    </location>
</feature>
<evidence type="ECO:0000313" key="3">
    <source>
        <dbReference type="Proteomes" id="UP000261284"/>
    </source>
</evidence>
<accession>A0A3E1NR66</accession>
<evidence type="ECO:0000313" key="2">
    <source>
        <dbReference type="EMBL" id="RFM30449.1"/>
    </source>
</evidence>
<evidence type="ECO:0000256" key="1">
    <source>
        <dbReference type="SAM" id="Phobius"/>
    </source>
</evidence>
<proteinExistence type="predicted"/>
<reference evidence="2 3" key="1">
    <citation type="submission" date="2018-08" db="EMBL/GenBank/DDBJ databases">
        <title>Chitinophagaceae sp. K23C18032701, a novel bacterium isolated from forest soil.</title>
        <authorList>
            <person name="Wang C."/>
        </authorList>
    </citation>
    <scope>NUCLEOTIDE SEQUENCE [LARGE SCALE GENOMIC DNA]</scope>
    <source>
        <strain evidence="2 3">K23C18032701</strain>
    </source>
</reference>
<keyword evidence="1" id="KW-0812">Transmembrane</keyword>
<name>A0A3E1NR66_9BACT</name>